<dbReference type="InterPro" id="IPR000835">
    <property type="entry name" value="HTH_MarR-typ"/>
</dbReference>
<dbReference type="InterPro" id="IPR036388">
    <property type="entry name" value="WH-like_DNA-bd_sf"/>
</dbReference>
<dbReference type="Proteomes" id="UP000533017">
    <property type="component" value="Unassembled WGS sequence"/>
</dbReference>
<dbReference type="Gene3D" id="1.10.10.10">
    <property type="entry name" value="Winged helix-like DNA-binding domain superfamily/Winged helix DNA-binding domain"/>
    <property type="match status" value="1"/>
</dbReference>
<keyword evidence="3" id="KW-0238">DNA-binding</keyword>
<feature type="domain" description="HTH marR-type" evidence="2">
    <location>
        <begin position="1"/>
        <end position="135"/>
    </location>
</feature>
<sequence length="185" mass="20045">MKDDEPSVERAVRAVVRLARLLERADAGLSLAQFRILELVSRGTERSTHIATRLATSKPAITVVVDGLVAAGLLTRRGEPGDRRVVRLALTDEGRQALARAETAYGDRLRPLLAEISAPDALLGQLAEVDDAMDARWARHSPAGKDRAPKDQAPKDRTAPKDRAPKEPTDLQTPPSPEAEVPATR</sequence>
<name>A0ABX2S6E0_9ACTN</name>
<dbReference type="Pfam" id="PF12802">
    <property type="entry name" value="MarR_2"/>
    <property type="match status" value="1"/>
</dbReference>
<dbReference type="PANTHER" id="PTHR33164">
    <property type="entry name" value="TRANSCRIPTIONAL REGULATOR, MARR FAMILY"/>
    <property type="match status" value="1"/>
</dbReference>
<comment type="caution">
    <text evidence="3">The sequence shown here is derived from an EMBL/GenBank/DDBJ whole genome shotgun (WGS) entry which is preliminary data.</text>
</comment>
<evidence type="ECO:0000259" key="2">
    <source>
        <dbReference type="PROSITE" id="PS50995"/>
    </source>
</evidence>
<evidence type="ECO:0000256" key="1">
    <source>
        <dbReference type="SAM" id="MobiDB-lite"/>
    </source>
</evidence>
<keyword evidence="4" id="KW-1185">Reference proteome</keyword>
<gene>
    <name evidence="3" type="ORF">FHR37_003725</name>
</gene>
<dbReference type="InterPro" id="IPR036390">
    <property type="entry name" value="WH_DNA-bd_sf"/>
</dbReference>
<proteinExistence type="predicted"/>
<dbReference type="PROSITE" id="PS50995">
    <property type="entry name" value="HTH_MARR_2"/>
    <property type="match status" value="1"/>
</dbReference>
<protein>
    <submittedName>
        <fullName evidence="3">DNA-binding MarR family transcriptional regulator</fullName>
    </submittedName>
</protein>
<organism evidence="3 4">
    <name type="scientific">Actinopolymorpha cephalotaxi</name>
    <dbReference type="NCBI Taxonomy" id="504797"/>
    <lineage>
        <taxon>Bacteria</taxon>
        <taxon>Bacillati</taxon>
        <taxon>Actinomycetota</taxon>
        <taxon>Actinomycetes</taxon>
        <taxon>Propionibacteriales</taxon>
        <taxon>Actinopolymorphaceae</taxon>
        <taxon>Actinopolymorpha</taxon>
    </lineage>
</organism>
<dbReference type="PANTHER" id="PTHR33164:SF103">
    <property type="entry name" value="REGULATORY PROTEIN MARR"/>
    <property type="match status" value="1"/>
</dbReference>
<dbReference type="RefSeq" id="WP_092884315.1">
    <property type="nucleotide sequence ID" value="NZ_FOOI01000009.1"/>
</dbReference>
<evidence type="ECO:0000313" key="4">
    <source>
        <dbReference type="Proteomes" id="UP000533017"/>
    </source>
</evidence>
<dbReference type="SUPFAM" id="SSF46785">
    <property type="entry name" value="Winged helix' DNA-binding domain"/>
    <property type="match status" value="1"/>
</dbReference>
<accession>A0ABX2S6E0</accession>
<evidence type="ECO:0000313" key="3">
    <source>
        <dbReference type="EMBL" id="NYH84874.1"/>
    </source>
</evidence>
<feature type="compositionally biased region" description="Basic and acidic residues" evidence="1">
    <location>
        <begin position="138"/>
        <end position="169"/>
    </location>
</feature>
<dbReference type="SMART" id="SM00347">
    <property type="entry name" value="HTH_MARR"/>
    <property type="match status" value="1"/>
</dbReference>
<dbReference type="InterPro" id="IPR039422">
    <property type="entry name" value="MarR/SlyA-like"/>
</dbReference>
<dbReference type="GO" id="GO:0003677">
    <property type="term" value="F:DNA binding"/>
    <property type="evidence" value="ECO:0007669"/>
    <property type="project" value="UniProtKB-KW"/>
</dbReference>
<reference evidence="3 4" key="1">
    <citation type="submission" date="2020-07" db="EMBL/GenBank/DDBJ databases">
        <title>Sequencing the genomes of 1000 actinobacteria strains.</title>
        <authorList>
            <person name="Klenk H.-P."/>
        </authorList>
    </citation>
    <scope>NUCLEOTIDE SEQUENCE [LARGE SCALE GENOMIC DNA]</scope>
    <source>
        <strain evidence="3 4">DSM 45117</strain>
    </source>
</reference>
<dbReference type="EMBL" id="JACBZA010000001">
    <property type="protein sequence ID" value="NYH84874.1"/>
    <property type="molecule type" value="Genomic_DNA"/>
</dbReference>
<feature type="region of interest" description="Disordered" evidence="1">
    <location>
        <begin position="138"/>
        <end position="185"/>
    </location>
</feature>